<reference evidence="1 2" key="1">
    <citation type="submission" date="2020-08" db="EMBL/GenBank/DDBJ databases">
        <authorList>
            <person name="Liu C."/>
            <person name="Sun Q."/>
        </authorList>
    </citation>
    <scope>NUCLEOTIDE SEQUENCE [LARGE SCALE GENOMIC DNA]</scope>
    <source>
        <strain evidence="1 2">NSJ-8</strain>
    </source>
</reference>
<dbReference type="AlphaFoldDB" id="A0A7G9FX69"/>
<evidence type="ECO:0000313" key="2">
    <source>
        <dbReference type="Proteomes" id="UP000515981"/>
    </source>
</evidence>
<organism evidence="1 2">
    <name type="scientific">Simiaoa sunii</name>
    <dbReference type="NCBI Taxonomy" id="2763672"/>
    <lineage>
        <taxon>Bacteria</taxon>
        <taxon>Bacillati</taxon>
        <taxon>Bacillota</taxon>
        <taxon>Clostridia</taxon>
        <taxon>Lachnospirales</taxon>
        <taxon>Lachnospiraceae</taxon>
        <taxon>Simiaoa</taxon>
    </lineage>
</organism>
<dbReference type="EMBL" id="CP060633">
    <property type="protein sequence ID" value="QNM03151.1"/>
    <property type="molecule type" value="Genomic_DNA"/>
</dbReference>
<protein>
    <submittedName>
        <fullName evidence="1">Uncharacterized protein</fullName>
    </submittedName>
</protein>
<name>A0A7G9FX69_9FIRM</name>
<dbReference type="RefSeq" id="WP_118668961.1">
    <property type="nucleotide sequence ID" value="NZ_CP060633.1"/>
</dbReference>
<dbReference type="Proteomes" id="UP000515981">
    <property type="component" value="Chromosome"/>
</dbReference>
<keyword evidence="2" id="KW-1185">Reference proteome</keyword>
<accession>A0A7G9FX69</accession>
<proteinExistence type="predicted"/>
<gene>
    <name evidence="1" type="ORF">H9Q77_03105</name>
</gene>
<evidence type="ECO:0000313" key="1">
    <source>
        <dbReference type="EMBL" id="QNM03151.1"/>
    </source>
</evidence>
<dbReference type="KEGG" id="ssun:H9Q77_03105"/>
<sequence>MQVREVICPSCSHRFMWMDVEEGPTIKKYRSVETGETFHTANPVGRVNMERILARYWGEQYW</sequence>